<gene>
    <name evidence="11" type="ORF">SAY86_017912</name>
</gene>
<dbReference type="PANTHER" id="PTHR47966:SF39">
    <property type="entry name" value="EUKARYOTIC ASPARTYL PROTEASE FAMILY PROTEIN"/>
    <property type="match status" value="1"/>
</dbReference>
<evidence type="ECO:0000313" key="12">
    <source>
        <dbReference type="Proteomes" id="UP001346149"/>
    </source>
</evidence>
<dbReference type="Pfam" id="PF00026">
    <property type="entry name" value="Asp"/>
    <property type="match status" value="1"/>
</dbReference>
<proteinExistence type="inferred from homology"/>
<dbReference type="InterPro" id="IPR007856">
    <property type="entry name" value="SapB_1"/>
</dbReference>
<dbReference type="GO" id="GO:0006629">
    <property type="term" value="P:lipid metabolic process"/>
    <property type="evidence" value="ECO:0007669"/>
    <property type="project" value="InterPro"/>
</dbReference>
<keyword evidence="5" id="KW-0865">Zymogen</keyword>
<keyword evidence="3 8" id="KW-0064">Aspartyl protease</keyword>
<feature type="domain" description="Peptidase A1" evidence="10">
    <location>
        <begin position="200"/>
        <end position="576"/>
    </location>
</feature>
<organism evidence="11 12">
    <name type="scientific">Trapa natans</name>
    <name type="common">Water chestnut</name>
    <dbReference type="NCBI Taxonomy" id="22666"/>
    <lineage>
        <taxon>Eukaryota</taxon>
        <taxon>Viridiplantae</taxon>
        <taxon>Streptophyta</taxon>
        <taxon>Embryophyta</taxon>
        <taxon>Tracheophyta</taxon>
        <taxon>Spermatophyta</taxon>
        <taxon>Magnoliopsida</taxon>
        <taxon>eudicotyledons</taxon>
        <taxon>Gunneridae</taxon>
        <taxon>Pentapetalae</taxon>
        <taxon>rosids</taxon>
        <taxon>malvids</taxon>
        <taxon>Myrtales</taxon>
        <taxon>Lythraceae</taxon>
        <taxon>Trapa</taxon>
    </lineage>
</organism>
<evidence type="ECO:0000259" key="10">
    <source>
        <dbReference type="PROSITE" id="PS51767"/>
    </source>
</evidence>
<dbReference type="Pfam" id="PF03489">
    <property type="entry name" value="SapB_2"/>
    <property type="match status" value="1"/>
</dbReference>
<dbReference type="GO" id="GO:0006508">
    <property type="term" value="P:proteolysis"/>
    <property type="evidence" value="ECO:0007669"/>
    <property type="project" value="UniProtKB-KW"/>
</dbReference>
<evidence type="ECO:0000256" key="5">
    <source>
        <dbReference type="ARBA" id="ARBA00023145"/>
    </source>
</evidence>
<dbReference type="SUPFAM" id="SSF50630">
    <property type="entry name" value="Acid proteases"/>
    <property type="match status" value="1"/>
</dbReference>
<dbReference type="InterPro" id="IPR056717">
    <property type="entry name" value="DUF7815"/>
</dbReference>
<evidence type="ECO:0000256" key="2">
    <source>
        <dbReference type="ARBA" id="ARBA00022670"/>
    </source>
</evidence>
<keyword evidence="7" id="KW-0325">Glycoprotein</keyword>
<dbReference type="InterPro" id="IPR021109">
    <property type="entry name" value="Peptidase_aspartic_dom_sf"/>
</dbReference>
<evidence type="ECO:0000256" key="6">
    <source>
        <dbReference type="ARBA" id="ARBA00023157"/>
    </source>
</evidence>
<protein>
    <recommendedName>
        <fullName evidence="13">Aspartic proteinase A1</fullName>
    </recommendedName>
</protein>
<dbReference type="InterPro" id="IPR008138">
    <property type="entry name" value="SapB_2"/>
</dbReference>
<evidence type="ECO:0000259" key="9">
    <source>
        <dbReference type="PROSITE" id="PS50015"/>
    </source>
</evidence>
<evidence type="ECO:0008006" key="13">
    <source>
        <dbReference type="Google" id="ProtNLM"/>
    </source>
</evidence>
<keyword evidence="2 8" id="KW-0645">Protease</keyword>
<keyword evidence="4 8" id="KW-0378">Hydrolase</keyword>
<comment type="caution">
    <text evidence="11">The sequence shown here is derived from an EMBL/GenBank/DDBJ whole genome shotgun (WGS) entry which is preliminary data.</text>
</comment>
<dbReference type="AlphaFoldDB" id="A0AAN7R9A8"/>
<dbReference type="Gene3D" id="1.10.225.10">
    <property type="entry name" value="Saposin-like"/>
    <property type="match status" value="1"/>
</dbReference>
<dbReference type="PANTHER" id="PTHR47966">
    <property type="entry name" value="BETA-SITE APP-CLEAVING ENZYME, ISOFORM A-RELATED"/>
    <property type="match status" value="1"/>
</dbReference>
<dbReference type="PROSITE" id="PS50015">
    <property type="entry name" value="SAP_B"/>
    <property type="match status" value="1"/>
</dbReference>
<keyword evidence="6" id="KW-1015">Disulfide bond</keyword>
<evidence type="ECO:0000256" key="4">
    <source>
        <dbReference type="ARBA" id="ARBA00022801"/>
    </source>
</evidence>
<evidence type="ECO:0000256" key="7">
    <source>
        <dbReference type="ARBA" id="ARBA00023180"/>
    </source>
</evidence>
<name>A0AAN7R9A8_TRANT</name>
<accession>A0AAN7R9A8</accession>
<reference evidence="11 12" key="1">
    <citation type="journal article" date="2023" name="Hortic Res">
        <title>Pangenome of water caltrop reveals structural variations and asymmetric subgenome divergence after allopolyploidization.</title>
        <authorList>
            <person name="Zhang X."/>
            <person name="Chen Y."/>
            <person name="Wang L."/>
            <person name="Yuan Y."/>
            <person name="Fang M."/>
            <person name="Shi L."/>
            <person name="Lu R."/>
            <person name="Comes H.P."/>
            <person name="Ma Y."/>
            <person name="Chen Y."/>
            <person name="Huang G."/>
            <person name="Zhou Y."/>
            <person name="Zheng Z."/>
            <person name="Qiu Y."/>
        </authorList>
    </citation>
    <scope>NUCLEOTIDE SEQUENCE [LARGE SCALE GENOMIC DNA]</scope>
    <source>
        <strain evidence="11">F231</strain>
    </source>
</reference>
<dbReference type="Pfam" id="PF05184">
    <property type="entry name" value="SapB_1"/>
    <property type="match status" value="1"/>
</dbReference>
<sequence>MPYPIPLDTIHRLQISLREEAKIPSYDPTDPQLPKLPSLEHSISQLEPSPPYLRCKHCKGRLIRGIKSLFCVFCGKEQFGEIPPDPINFRSTTGYRWLLESLQFDGSKMLGNYGFRKFLKPLAIGVHSYRILALLMPLCQKVGSLGCFHELLKFLNACFVDTSFPETHRILLSPFENVSSFGSFVASSCLPFLCVSDLASIPSITMGKRSVAGLDAVFLVLLLSPAVFSASHDGVNIRDSEDIDIVSLKNYMDAQYFGKSVAIHYGTGAISGFFSQDHVKVDDLVVKNQDFIEATREPGITFLAAKFDGVLGLGFQEISVGDAVPVWYNMFNHGLVKEPVFSFWLNRDTEGEEVGELVFGGVDPSHYRGEHTYVPVTQKGYPQFNMGEVLIGNEASGFCGSGCAAIADSGTSLLAGPTTIITEINHAIGASGVISQECKAVVAQYGKTIVEMLLAQSQPEKICSQIGFCTFDGTHRIENLVNEKRGMSSGGVRDASCSVCEMVVVWMQNKLKQNQTEDQILNYANETAPASRPCPRFLLQLVAKCLTWSQSRILGNIFMGRYHTVFNYGNMQIGFAEAA</sequence>
<dbReference type="Proteomes" id="UP001346149">
    <property type="component" value="Unassembled WGS sequence"/>
</dbReference>
<evidence type="ECO:0000256" key="8">
    <source>
        <dbReference type="RuleBase" id="RU000454"/>
    </source>
</evidence>
<evidence type="ECO:0000256" key="3">
    <source>
        <dbReference type="ARBA" id="ARBA00022750"/>
    </source>
</evidence>
<dbReference type="Pfam" id="PF25122">
    <property type="entry name" value="DUF7815"/>
    <property type="match status" value="1"/>
</dbReference>
<keyword evidence="12" id="KW-1185">Reference proteome</keyword>
<comment type="similarity">
    <text evidence="1 8">Belongs to the peptidase A1 family.</text>
</comment>
<dbReference type="EMBL" id="JAXQNO010000010">
    <property type="protein sequence ID" value="KAK4790608.1"/>
    <property type="molecule type" value="Genomic_DNA"/>
</dbReference>
<dbReference type="InterPro" id="IPR008139">
    <property type="entry name" value="SaposinB_dom"/>
</dbReference>
<dbReference type="PROSITE" id="PS00141">
    <property type="entry name" value="ASP_PROTEASE"/>
    <property type="match status" value="1"/>
</dbReference>
<feature type="domain" description="Saposin B-type" evidence="9">
    <location>
        <begin position="433"/>
        <end position="473"/>
    </location>
</feature>
<dbReference type="InterPro" id="IPR033121">
    <property type="entry name" value="PEPTIDASE_A1"/>
</dbReference>
<dbReference type="GO" id="GO:0004190">
    <property type="term" value="F:aspartic-type endopeptidase activity"/>
    <property type="evidence" value="ECO:0007669"/>
    <property type="project" value="UniProtKB-KW"/>
</dbReference>
<evidence type="ECO:0000313" key="11">
    <source>
        <dbReference type="EMBL" id="KAK4790608.1"/>
    </source>
</evidence>
<dbReference type="PROSITE" id="PS51767">
    <property type="entry name" value="PEPTIDASE_A1"/>
    <property type="match status" value="1"/>
</dbReference>
<dbReference type="FunFam" id="2.40.70.10:FF:000115">
    <property type="entry name" value="Lysosomal aspartic protease"/>
    <property type="match status" value="1"/>
</dbReference>
<dbReference type="InterPro" id="IPR001461">
    <property type="entry name" value="Aspartic_peptidase_A1"/>
</dbReference>
<evidence type="ECO:0000256" key="1">
    <source>
        <dbReference type="ARBA" id="ARBA00007447"/>
    </source>
</evidence>
<dbReference type="InterPro" id="IPR001969">
    <property type="entry name" value="Aspartic_peptidase_AS"/>
</dbReference>
<dbReference type="Gene3D" id="2.40.70.10">
    <property type="entry name" value="Acid Proteases"/>
    <property type="match status" value="2"/>
</dbReference>
<dbReference type="PRINTS" id="PR00792">
    <property type="entry name" value="PEPSIN"/>
</dbReference>